<evidence type="ECO:0000313" key="1">
    <source>
        <dbReference type="EMBL" id="DAF52718.1"/>
    </source>
</evidence>
<reference evidence="1" key="1">
    <citation type="journal article" date="2021" name="Proc. Natl. Acad. Sci. U.S.A.">
        <title>A Catalog of Tens of Thousands of Viruses from Human Metagenomes Reveals Hidden Associations with Chronic Diseases.</title>
        <authorList>
            <person name="Tisza M.J."/>
            <person name="Buck C.B."/>
        </authorList>
    </citation>
    <scope>NUCLEOTIDE SEQUENCE</scope>
    <source>
        <strain evidence="1">CtqSm5</strain>
    </source>
</reference>
<organism evidence="1">
    <name type="scientific">Siphoviridae sp. ctqSm5</name>
    <dbReference type="NCBI Taxonomy" id="2827949"/>
    <lineage>
        <taxon>Viruses</taxon>
        <taxon>Duplodnaviria</taxon>
        <taxon>Heunggongvirae</taxon>
        <taxon>Uroviricota</taxon>
        <taxon>Caudoviricetes</taxon>
    </lineage>
</organism>
<protein>
    <submittedName>
        <fullName evidence="1">Capsid protein</fullName>
    </submittedName>
</protein>
<proteinExistence type="predicted"/>
<dbReference type="EMBL" id="BK032642">
    <property type="protein sequence ID" value="DAF52718.1"/>
    <property type="molecule type" value="Genomic_DNA"/>
</dbReference>
<accession>A0A8S5SP31</accession>
<name>A0A8S5SP31_9CAUD</name>
<sequence>MKFTKNELAKFMVANYKGEVQVPASFSADSVFTPEEAITNAFHSIIGTNENSTVEDYILAFRREDARLGVFAIIEEVLREGIINESWKNPFFETFVETRSQARGDKTVFYIESRQEVVVSRISKDGKVALDRQRFDEGYELTVETQTRGAKVYEHIARIMTRRTGWGKFVQALYEAMERDIAEMCYKAFTDVINALPSEFVHRGTYNATAIKEKIRNVKMISGASSVTLVGTELALEVLTQDDSIDYLQSNDVRNEIYKTGRVGFWHGHTCLELPNNFKSGTALQEKVLDDKTVYIIPNVEEKMVKLVVEPELISIDESSIARVDDVLELAVRWTAGANVIVGSAIGAFVSHP</sequence>